<evidence type="ECO:0000313" key="3">
    <source>
        <dbReference type="Proteomes" id="UP001145021"/>
    </source>
</evidence>
<feature type="compositionally biased region" description="Polar residues" evidence="1">
    <location>
        <begin position="88"/>
        <end position="102"/>
    </location>
</feature>
<dbReference type="InterPro" id="IPR032675">
    <property type="entry name" value="LRR_dom_sf"/>
</dbReference>
<dbReference type="SUPFAM" id="SSF81383">
    <property type="entry name" value="F-box domain"/>
    <property type="match status" value="1"/>
</dbReference>
<feature type="region of interest" description="Disordered" evidence="1">
    <location>
        <begin position="83"/>
        <end position="103"/>
    </location>
</feature>
<dbReference type="Gene3D" id="3.80.10.10">
    <property type="entry name" value="Ribonuclease Inhibitor"/>
    <property type="match status" value="1"/>
</dbReference>
<evidence type="ECO:0008006" key="4">
    <source>
        <dbReference type="Google" id="ProtNLM"/>
    </source>
</evidence>
<accession>A0A9W7XPR1</accession>
<gene>
    <name evidence="2" type="ORF">LPJ64_001036</name>
</gene>
<organism evidence="2 3">
    <name type="scientific">Coemansia asiatica</name>
    <dbReference type="NCBI Taxonomy" id="1052880"/>
    <lineage>
        <taxon>Eukaryota</taxon>
        <taxon>Fungi</taxon>
        <taxon>Fungi incertae sedis</taxon>
        <taxon>Zoopagomycota</taxon>
        <taxon>Kickxellomycotina</taxon>
        <taxon>Kickxellomycetes</taxon>
        <taxon>Kickxellales</taxon>
        <taxon>Kickxellaceae</taxon>
        <taxon>Coemansia</taxon>
    </lineage>
</organism>
<dbReference type="SUPFAM" id="SSF52047">
    <property type="entry name" value="RNI-like"/>
    <property type="match status" value="1"/>
</dbReference>
<dbReference type="AlphaFoldDB" id="A0A9W7XPR1"/>
<dbReference type="EMBL" id="JANBOH010000025">
    <property type="protein sequence ID" value="KAJ1647578.1"/>
    <property type="molecule type" value="Genomic_DNA"/>
</dbReference>
<protein>
    <recommendedName>
        <fullName evidence="4">F-box domain-containing protein</fullName>
    </recommendedName>
</protein>
<keyword evidence="3" id="KW-1185">Reference proteome</keyword>
<evidence type="ECO:0000256" key="1">
    <source>
        <dbReference type="SAM" id="MobiDB-lite"/>
    </source>
</evidence>
<proteinExistence type="predicted"/>
<sequence>MDTRGPRVQASLPREILLLICRVSDRRTLSSLQHVSSEWRFVALPFMWKTVEIGDWKYRASASSIHGMYSRLVQKIEYRRHQRRRGTSAGTPSPAFPSSTAESRTKTEVACEWLSLPWENLRCVAIGAWPPYNIGRVQAVLSEHCKKIRTLVFEGAAAAWIDALQRAVTAHPDLQGLHFTEDSRALMPPATDVLYRRLQTHFGFLAQANSAKLTHLTVPCVVESASQLLGQLARLLPMLVSLDLRQVDAGSASRLVISLPLGLKNLRISGQHPLSMRMFSFYSPDSHSNCSSASLLADRLQSFTVSGLRSEEAARREFEQLWGVAFQRKWPVLNKLVVPVALPELGLLISRSCPALQYLHVLHAGSSINQQQNDRWAAALARLSALQHLNIASSNNEYEGCSLSSKLVTDFVWNARWIHTLYLSRLVLTADHLERLVHMLPYLRTVWFTFDARSMVHMSDSAPTKIMPYTMTGKNQHRHQHRHLLRYIVIHDIISSEIAEMYSEQHLVSEMEPQLLNNDIQASACTKALSVCLNRFSSINKCRLPMFSFPDDQRRWLQCHYPHIDFDKYAPPF</sequence>
<name>A0A9W7XPR1_9FUNG</name>
<evidence type="ECO:0000313" key="2">
    <source>
        <dbReference type="EMBL" id="KAJ1647578.1"/>
    </source>
</evidence>
<dbReference type="Proteomes" id="UP001145021">
    <property type="component" value="Unassembled WGS sequence"/>
</dbReference>
<reference evidence="2" key="1">
    <citation type="submission" date="2022-07" db="EMBL/GenBank/DDBJ databases">
        <title>Phylogenomic reconstructions and comparative analyses of Kickxellomycotina fungi.</title>
        <authorList>
            <person name="Reynolds N.K."/>
            <person name="Stajich J.E."/>
            <person name="Barry K."/>
            <person name="Grigoriev I.V."/>
            <person name="Crous P."/>
            <person name="Smith M.E."/>
        </authorList>
    </citation>
    <scope>NUCLEOTIDE SEQUENCE</scope>
    <source>
        <strain evidence="2">NBRC 105413</strain>
    </source>
</reference>
<comment type="caution">
    <text evidence="2">The sequence shown here is derived from an EMBL/GenBank/DDBJ whole genome shotgun (WGS) entry which is preliminary data.</text>
</comment>
<dbReference type="InterPro" id="IPR036047">
    <property type="entry name" value="F-box-like_dom_sf"/>
</dbReference>